<dbReference type="RefSeq" id="WP_343814842.1">
    <property type="nucleotide sequence ID" value="NZ_BAAADS010000024.1"/>
</dbReference>
<dbReference type="InterPro" id="IPR000182">
    <property type="entry name" value="GNAT_dom"/>
</dbReference>
<dbReference type="InterPro" id="IPR016181">
    <property type="entry name" value="Acyl_CoA_acyltransferase"/>
</dbReference>
<evidence type="ECO:0000313" key="2">
    <source>
        <dbReference type="EMBL" id="GAA0610555.1"/>
    </source>
</evidence>
<evidence type="ECO:0000259" key="1">
    <source>
        <dbReference type="PROSITE" id="PS51186"/>
    </source>
</evidence>
<dbReference type="PANTHER" id="PTHR43441">
    <property type="entry name" value="RIBOSOMAL-PROTEIN-SERINE ACETYLTRANSFERASE"/>
    <property type="match status" value="1"/>
</dbReference>
<organism evidence="2 3">
    <name type="scientific">Virgibacillus siamensis</name>
    <dbReference type="NCBI Taxonomy" id="480071"/>
    <lineage>
        <taxon>Bacteria</taxon>
        <taxon>Bacillati</taxon>
        <taxon>Bacillota</taxon>
        <taxon>Bacilli</taxon>
        <taxon>Bacillales</taxon>
        <taxon>Bacillaceae</taxon>
        <taxon>Virgibacillus</taxon>
    </lineage>
</organism>
<accession>A0ABP3RHD3</accession>
<dbReference type="Gene3D" id="3.40.630.30">
    <property type="match status" value="1"/>
</dbReference>
<comment type="caution">
    <text evidence="2">The sequence shown here is derived from an EMBL/GenBank/DDBJ whole genome shotgun (WGS) entry which is preliminary data.</text>
</comment>
<evidence type="ECO:0000313" key="3">
    <source>
        <dbReference type="Proteomes" id="UP001500866"/>
    </source>
</evidence>
<keyword evidence="3" id="KW-1185">Reference proteome</keyword>
<dbReference type="PROSITE" id="PS51186">
    <property type="entry name" value="GNAT"/>
    <property type="match status" value="1"/>
</dbReference>
<protein>
    <submittedName>
        <fullName evidence="2">GNAT family N-acetyltransferase</fullName>
    </submittedName>
</protein>
<feature type="domain" description="N-acetyltransferase" evidence="1">
    <location>
        <begin position="18"/>
        <end position="187"/>
    </location>
</feature>
<dbReference type="Pfam" id="PF13302">
    <property type="entry name" value="Acetyltransf_3"/>
    <property type="match status" value="1"/>
</dbReference>
<dbReference type="EMBL" id="BAAADS010000024">
    <property type="protein sequence ID" value="GAA0610555.1"/>
    <property type="molecule type" value="Genomic_DNA"/>
</dbReference>
<name>A0ABP3RHD3_9BACI</name>
<gene>
    <name evidence="2" type="ORF">GCM10009001_29800</name>
</gene>
<dbReference type="Proteomes" id="UP001500866">
    <property type="component" value="Unassembled WGS sequence"/>
</dbReference>
<dbReference type="PANTHER" id="PTHR43441:SF3">
    <property type="entry name" value="ACETYLTRANSFERASE"/>
    <property type="match status" value="1"/>
</dbReference>
<proteinExistence type="predicted"/>
<reference evidence="3" key="1">
    <citation type="journal article" date="2019" name="Int. J. Syst. Evol. Microbiol.">
        <title>The Global Catalogue of Microorganisms (GCM) 10K type strain sequencing project: providing services to taxonomists for standard genome sequencing and annotation.</title>
        <authorList>
            <consortium name="The Broad Institute Genomics Platform"/>
            <consortium name="The Broad Institute Genome Sequencing Center for Infectious Disease"/>
            <person name="Wu L."/>
            <person name="Ma J."/>
        </authorList>
    </citation>
    <scope>NUCLEOTIDE SEQUENCE [LARGE SCALE GENOMIC DNA]</scope>
    <source>
        <strain evidence="3">JCM 15395</strain>
    </source>
</reference>
<dbReference type="InterPro" id="IPR051908">
    <property type="entry name" value="Ribosomal_N-acetyltransferase"/>
</dbReference>
<sequence>MQNPILSDFSTEFYTDRLYIRMPKPGDGKAVYAAIQASKVELKKWLPFAQKDQTAEEVEANVREAHAAFLKRTDLRMHIFHRETGELLGLTGLHRIDWDVPKFEIGYWLDSRKTGQGYITEAVEGLTKFAFSELGANRIEVQCDAKNVRSRAIPARLGFTLEGVHCNDSVAVDGDELRDTCIFAKVR</sequence>
<dbReference type="SUPFAM" id="SSF55729">
    <property type="entry name" value="Acyl-CoA N-acyltransferases (Nat)"/>
    <property type="match status" value="1"/>
</dbReference>